<accession>A0ABD5J7A5</accession>
<evidence type="ECO:0000313" key="2">
    <source>
        <dbReference type="Proteomes" id="UP001354649"/>
    </source>
</evidence>
<comment type="caution">
    <text evidence="1">The sequence shown here is derived from an EMBL/GenBank/DDBJ whole genome shotgun (WGS) entry which is preliminary data.</text>
</comment>
<reference evidence="1 2" key="1">
    <citation type="submission" date="2023-11" db="EMBL/GenBank/DDBJ databases">
        <title>30 novel species of actinomycetes from the DSMZ collection.</title>
        <authorList>
            <person name="Nouioui I."/>
        </authorList>
    </citation>
    <scope>NUCLEOTIDE SEQUENCE [LARGE SCALE GENOMIC DNA]</scope>
    <source>
        <strain evidence="1 2">DSM 41602</strain>
    </source>
</reference>
<gene>
    <name evidence="1" type="ORF">V2K49_13880</name>
</gene>
<name>A0ABD5J7A5_9ACTN</name>
<dbReference type="EMBL" id="JAZBJQ010000008">
    <property type="protein sequence ID" value="MEE4584233.1"/>
    <property type="molecule type" value="Genomic_DNA"/>
</dbReference>
<dbReference type="AlphaFoldDB" id="A0ABD5J7A5"/>
<organism evidence="1 2">
    <name type="scientific">Streptomyces antimycoticus</name>
    <dbReference type="NCBI Taxonomy" id="68175"/>
    <lineage>
        <taxon>Bacteria</taxon>
        <taxon>Bacillati</taxon>
        <taxon>Actinomycetota</taxon>
        <taxon>Actinomycetes</taxon>
        <taxon>Kitasatosporales</taxon>
        <taxon>Streptomycetaceae</taxon>
        <taxon>Streptomyces</taxon>
        <taxon>Streptomyces violaceusniger group</taxon>
    </lineage>
</organism>
<protein>
    <submittedName>
        <fullName evidence="1">Uncharacterized protein</fullName>
    </submittedName>
</protein>
<evidence type="ECO:0000313" key="1">
    <source>
        <dbReference type="EMBL" id="MEE4584233.1"/>
    </source>
</evidence>
<proteinExistence type="predicted"/>
<dbReference type="Proteomes" id="UP001354649">
    <property type="component" value="Unassembled WGS sequence"/>
</dbReference>
<sequence length="94" mass="9768">MAEQGFLVGEVVVYRGLGDTRPIGDVLDTRLSAPKPLNVLRFTFRDGTTEEDKARVPAAMRRTGALESVAFSTAGQALDAISDLGGPSGASSTG</sequence>